<feature type="region of interest" description="Disordered" evidence="3">
    <location>
        <begin position="380"/>
        <end position="429"/>
    </location>
</feature>
<feature type="region of interest" description="Disordered" evidence="3">
    <location>
        <begin position="288"/>
        <end position="364"/>
    </location>
</feature>
<keyword evidence="6" id="KW-1185">Reference proteome</keyword>
<evidence type="ECO:0000313" key="6">
    <source>
        <dbReference type="Proteomes" id="UP000694891"/>
    </source>
</evidence>
<reference evidence="7" key="1">
    <citation type="submission" date="2025-08" db="UniProtKB">
        <authorList>
            <consortium name="RefSeq"/>
        </authorList>
    </citation>
    <scope>IDENTIFICATION</scope>
</reference>
<dbReference type="GO" id="GO:0072659">
    <property type="term" value="P:protein localization to plasma membrane"/>
    <property type="evidence" value="ECO:0007669"/>
    <property type="project" value="TreeGrafter"/>
</dbReference>
<feature type="domain" description="Phosphofurin acidic cluster sorting protein 1/2 C-terminal" evidence="4">
    <location>
        <begin position="438"/>
        <end position="554"/>
    </location>
</feature>
<feature type="domain" description="Phosphofurin acidic cluster sorting protein 1/2 N-terminal C2" evidence="5">
    <location>
        <begin position="1"/>
        <end position="158"/>
    </location>
</feature>
<keyword evidence="2" id="KW-0597">Phosphoprotein</keyword>
<organism evidence="6 7">
    <name type="scientific">Stegastes partitus</name>
    <name type="common">bicolor damselfish</name>
    <dbReference type="NCBI Taxonomy" id="144197"/>
    <lineage>
        <taxon>Eukaryota</taxon>
        <taxon>Metazoa</taxon>
        <taxon>Chordata</taxon>
        <taxon>Craniata</taxon>
        <taxon>Vertebrata</taxon>
        <taxon>Euteleostomi</taxon>
        <taxon>Actinopterygii</taxon>
        <taxon>Neopterygii</taxon>
        <taxon>Teleostei</taxon>
        <taxon>Neoteleostei</taxon>
        <taxon>Acanthomorphata</taxon>
        <taxon>Ovalentaria</taxon>
        <taxon>Pomacentridae</taxon>
        <taxon>Stegastes</taxon>
    </lineage>
</organism>
<dbReference type="GeneID" id="103369999"/>
<evidence type="ECO:0000259" key="4">
    <source>
        <dbReference type="Pfam" id="PF10254"/>
    </source>
</evidence>
<dbReference type="GO" id="GO:0044325">
    <property type="term" value="F:transmembrane transporter binding"/>
    <property type="evidence" value="ECO:0007669"/>
    <property type="project" value="TreeGrafter"/>
</dbReference>
<feature type="compositionally biased region" description="Basic residues" evidence="3">
    <location>
        <begin position="216"/>
        <end position="225"/>
    </location>
</feature>
<comment type="similarity">
    <text evidence="1">Belongs to the PACS family.</text>
</comment>
<feature type="region of interest" description="Disordered" evidence="3">
    <location>
        <begin position="634"/>
        <end position="654"/>
    </location>
</feature>
<feature type="compositionally biased region" description="Basic and acidic residues" evidence="3">
    <location>
        <begin position="403"/>
        <end position="413"/>
    </location>
</feature>
<gene>
    <name evidence="7" type="primary">LOC103369999</name>
</gene>
<dbReference type="RefSeq" id="XP_008297118.1">
    <property type="nucleotide sequence ID" value="XM_008298896.1"/>
</dbReference>
<name>A0A9Y4NGY2_9TELE</name>
<dbReference type="InterPro" id="IPR019381">
    <property type="entry name" value="PACS1/2_C"/>
</dbReference>
<dbReference type="PANTHER" id="PTHR13280:SF14">
    <property type="entry name" value="PHOSPHOFURIN ACIDIC CLUSTER SORTING PROTEIN 1"/>
    <property type="match status" value="1"/>
</dbReference>
<accession>A0A9Y4NGY2</accession>
<evidence type="ECO:0000256" key="1">
    <source>
        <dbReference type="ARBA" id="ARBA00008590"/>
    </source>
</evidence>
<dbReference type="Pfam" id="PF25332">
    <property type="entry name" value="C2_PACS_N"/>
    <property type="match status" value="1"/>
</dbReference>
<dbReference type="InterPro" id="IPR057541">
    <property type="entry name" value="PACS1/2_N"/>
</dbReference>
<dbReference type="Pfam" id="PF10254">
    <property type="entry name" value="Pacs-1"/>
    <property type="match status" value="2"/>
</dbReference>
<dbReference type="PANTHER" id="PTHR13280">
    <property type="entry name" value="PHOSPHOFURIN ACIDIC CLUSTER SORTING PROTEIN"/>
    <property type="match status" value="1"/>
</dbReference>
<proteinExistence type="inferred from homology"/>
<feature type="region of interest" description="Disordered" evidence="3">
    <location>
        <begin position="158"/>
        <end position="230"/>
    </location>
</feature>
<dbReference type="AlphaFoldDB" id="A0A9Y4NGY2"/>
<feature type="compositionally biased region" description="Acidic residues" evidence="3">
    <location>
        <begin position="355"/>
        <end position="364"/>
    </location>
</feature>
<feature type="compositionally biased region" description="Polar residues" evidence="3">
    <location>
        <begin position="317"/>
        <end position="333"/>
    </location>
</feature>
<feature type="compositionally biased region" description="Polar residues" evidence="3">
    <location>
        <begin position="380"/>
        <end position="393"/>
    </location>
</feature>
<evidence type="ECO:0000259" key="5">
    <source>
        <dbReference type="Pfam" id="PF25332"/>
    </source>
</evidence>
<sequence>MNLFATWEIDRSSPSCVPRLCSLTLKRLMVLRELDRELSSVVIAVKIQGSKRTLRSNEYVLPPDGLMETDLELTFSLQYPHFLKRDSNRLHVMLQRRKRYKNRTILGYKTLAVGVIDMAEVMQHPTDGAHVLGLHSNLKDASVRAAELSVQSLCSQPIEHEDTSHHGNKTKASGRSADPQQHTTQLQTHNNTHNTATDAQQHPQDMFDDDDDVQGKTKKSHRKMIRTASLTQQPNFKQKFVALLKRFKVSDEVCAQQPSGYTTQQHTQQATEAEEDLDLLYDSLEVYNPSDSGAELDDNDSIQSTPKPKLRPFFEGVSQTEVPASSQKNQQTEPAAAAAELQGARSPEEARGEEADPGEAEDDVAMTTDAGPAAKLCKTESQTLMSPSKSGASVSRHPWSVSVKDRQNSRGTDRTSSIDSESSADYRTPAPQVARKSVLDQLNHILFSEEHIPESIILINTTDWQGQYLSELLFDQPIVCTVSVADVQAAFSAVISRIQRFCNCNSQTPPTVKVAVGGDQTYLSTVLCCFVEQLASKTPDWLSYVRFLILPVGVCVSLTDPVGVASRVSQYLAGAAVSHLCPISEAMLTCKHKSPDDDSCQKFVPFIGLVKVGIVEQNFLSTSVDSDDIILGSPPSQSGAPISITSTPPPSPSISCPAEVMGLQVDYWSSQGGGGGGGGGGGSRKEAAMKNTLKSNFRCLQVSRLSGGELMSMTVVTKEKNKKGEKEEVADMNLGIT</sequence>
<feature type="domain" description="Phosphofurin acidic cluster sorting protein 1/2 C-terminal" evidence="4">
    <location>
        <begin position="559"/>
        <end position="723"/>
    </location>
</feature>
<evidence type="ECO:0000256" key="2">
    <source>
        <dbReference type="ARBA" id="ARBA00022553"/>
    </source>
</evidence>
<feature type="compositionally biased region" description="Polar residues" evidence="3">
    <location>
        <begin position="414"/>
        <end position="425"/>
    </location>
</feature>
<dbReference type="Proteomes" id="UP000694891">
    <property type="component" value="Unplaced"/>
</dbReference>
<evidence type="ECO:0000256" key="3">
    <source>
        <dbReference type="SAM" id="MobiDB-lite"/>
    </source>
</evidence>
<feature type="compositionally biased region" description="Low complexity" evidence="3">
    <location>
        <begin position="180"/>
        <end position="201"/>
    </location>
</feature>
<evidence type="ECO:0000313" key="7">
    <source>
        <dbReference type="RefSeq" id="XP_008297118.1"/>
    </source>
</evidence>
<protein>
    <submittedName>
        <fullName evidence="7">Phosphofurin acidic cluster sorting protein 1-like</fullName>
    </submittedName>
</protein>